<comment type="caution">
    <text evidence="15">The sequence shown here is derived from an EMBL/GenBank/DDBJ whole genome shotgun (WGS) entry which is preliminary data.</text>
</comment>
<comment type="pathway">
    <text evidence="2 14">Glycolipid biosynthesis; lipid IV(A) biosynthesis; lipid IV(A) from (3R)-3-hydroxytetradecanoyl-[acyl-carrier-protein] and UDP-N-acetyl-alpha-D-glucosamine: step 6/6.</text>
</comment>
<keyword evidence="7 14" id="KW-0808">Transferase</keyword>
<evidence type="ECO:0000256" key="8">
    <source>
        <dbReference type="ARBA" id="ARBA00022741"/>
    </source>
</evidence>
<organism evidence="15 16">
    <name type="scientific">Futiania mangrovi</name>
    <dbReference type="NCBI Taxonomy" id="2959716"/>
    <lineage>
        <taxon>Bacteria</taxon>
        <taxon>Pseudomonadati</taxon>
        <taxon>Pseudomonadota</taxon>
        <taxon>Alphaproteobacteria</taxon>
        <taxon>Futianiales</taxon>
        <taxon>Futianiaceae</taxon>
        <taxon>Futiania</taxon>
    </lineage>
</organism>
<keyword evidence="16" id="KW-1185">Reference proteome</keyword>
<evidence type="ECO:0000256" key="14">
    <source>
        <dbReference type="HAMAP-Rule" id="MF_00409"/>
    </source>
</evidence>
<evidence type="ECO:0000256" key="10">
    <source>
        <dbReference type="ARBA" id="ARBA00022801"/>
    </source>
</evidence>
<proteinExistence type="inferred from homology"/>
<dbReference type="RefSeq" id="WP_269333592.1">
    <property type="nucleotide sequence ID" value="NZ_JAMZFT010000003.1"/>
</dbReference>
<accession>A0A9J6PGM2</accession>
<gene>
    <name evidence="14 15" type="primary">lpxK</name>
    <name evidence="15" type="ORF">NJQ99_14500</name>
</gene>
<dbReference type="PANTHER" id="PTHR42724:SF1">
    <property type="entry name" value="TETRAACYLDISACCHARIDE 4'-KINASE, MITOCHONDRIAL-RELATED"/>
    <property type="match status" value="1"/>
</dbReference>
<comment type="function">
    <text evidence="1 14">Transfers the gamma-phosphate of ATP to the 4'-position of a tetraacyldisaccharide 1-phosphate intermediate (termed DS-1-P) to form tetraacyldisaccharide 1,4'-bis-phosphate (lipid IVA).</text>
</comment>
<dbReference type="HAMAP" id="MF_00409">
    <property type="entry name" value="LpxK"/>
    <property type="match status" value="1"/>
</dbReference>
<dbReference type="PANTHER" id="PTHR42724">
    <property type="entry name" value="TETRAACYLDISACCHARIDE 4'-KINASE"/>
    <property type="match status" value="1"/>
</dbReference>
<evidence type="ECO:0000256" key="7">
    <source>
        <dbReference type="ARBA" id="ARBA00022679"/>
    </source>
</evidence>
<dbReference type="NCBIfam" id="TIGR00682">
    <property type="entry name" value="lpxK"/>
    <property type="match status" value="1"/>
</dbReference>
<dbReference type="GO" id="GO:0016787">
    <property type="term" value="F:hydrolase activity"/>
    <property type="evidence" value="ECO:0007669"/>
    <property type="project" value="UniProtKB-KW"/>
</dbReference>
<name>A0A9J6PGM2_9PROT</name>
<keyword evidence="10" id="KW-0378">Hydrolase</keyword>
<evidence type="ECO:0000256" key="11">
    <source>
        <dbReference type="ARBA" id="ARBA00022840"/>
    </source>
</evidence>
<protein>
    <recommendedName>
        <fullName evidence="4 14">Tetraacyldisaccharide 4'-kinase</fullName>
        <ecNumber evidence="3 14">2.7.1.130</ecNumber>
    </recommendedName>
    <alternativeName>
        <fullName evidence="13 14">Lipid A 4'-kinase</fullName>
    </alternativeName>
</protein>
<dbReference type="Pfam" id="PF02606">
    <property type="entry name" value="LpxK"/>
    <property type="match status" value="1"/>
</dbReference>
<dbReference type="SUPFAM" id="SSF52540">
    <property type="entry name" value="P-loop containing nucleoside triphosphate hydrolases"/>
    <property type="match status" value="1"/>
</dbReference>
<dbReference type="EMBL" id="JAMZFT010000003">
    <property type="protein sequence ID" value="MCP1337630.1"/>
    <property type="molecule type" value="Genomic_DNA"/>
</dbReference>
<dbReference type="Proteomes" id="UP001055804">
    <property type="component" value="Unassembled WGS sequence"/>
</dbReference>
<dbReference type="EC" id="2.7.1.130" evidence="3 14"/>
<comment type="catalytic activity">
    <reaction evidence="14">
        <text>a lipid A disaccharide + ATP = a lipid IVA + ADP + H(+)</text>
        <dbReference type="Rhea" id="RHEA:67840"/>
        <dbReference type="ChEBI" id="CHEBI:15378"/>
        <dbReference type="ChEBI" id="CHEBI:30616"/>
        <dbReference type="ChEBI" id="CHEBI:176343"/>
        <dbReference type="ChEBI" id="CHEBI:176425"/>
        <dbReference type="ChEBI" id="CHEBI:456216"/>
        <dbReference type="EC" id="2.7.1.130"/>
    </reaction>
</comment>
<evidence type="ECO:0000256" key="12">
    <source>
        <dbReference type="ARBA" id="ARBA00023098"/>
    </source>
</evidence>
<dbReference type="GO" id="GO:0005524">
    <property type="term" value="F:ATP binding"/>
    <property type="evidence" value="ECO:0007669"/>
    <property type="project" value="UniProtKB-UniRule"/>
</dbReference>
<comment type="similarity">
    <text evidence="14">Belongs to the LpxK family.</text>
</comment>
<keyword evidence="6 14" id="KW-0441">Lipid A biosynthesis</keyword>
<dbReference type="InterPro" id="IPR027417">
    <property type="entry name" value="P-loop_NTPase"/>
</dbReference>
<evidence type="ECO:0000313" key="16">
    <source>
        <dbReference type="Proteomes" id="UP001055804"/>
    </source>
</evidence>
<dbReference type="InterPro" id="IPR003758">
    <property type="entry name" value="LpxK"/>
</dbReference>
<reference evidence="15" key="1">
    <citation type="submission" date="2022-06" db="EMBL/GenBank/DDBJ databases">
        <title>Isolation and Genomics of Futiania mangrovii gen. nov., sp. nov., a Rare and Metabolically-versatile member in the Class Alphaproteobacteria.</title>
        <authorList>
            <person name="Liu L."/>
            <person name="Huang W.-C."/>
            <person name="Pan J."/>
            <person name="Li J."/>
            <person name="Huang Y."/>
            <person name="Du H."/>
            <person name="Liu Y."/>
            <person name="Li M."/>
        </authorList>
    </citation>
    <scope>NUCLEOTIDE SEQUENCE</scope>
    <source>
        <strain evidence="15">FT118</strain>
    </source>
</reference>
<evidence type="ECO:0000256" key="9">
    <source>
        <dbReference type="ARBA" id="ARBA00022777"/>
    </source>
</evidence>
<keyword evidence="12 14" id="KW-0443">Lipid metabolism</keyword>
<evidence type="ECO:0000256" key="2">
    <source>
        <dbReference type="ARBA" id="ARBA00004870"/>
    </source>
</evidence>
<keyword evidence="11 14" id="KW-0067">ATP-binding</keyword>
<evidence type="ECO:0000256" key="6">
    <source>
        <dbReference type="ARBA" id="ARBA00022556"/>
    </source>
</evidence>
<evidence type="ECO:0000256" key="13">
    <source>
        <dbReference type="ARBA" id="ARBA00029757"/>
    </source>
</evidence>
<evidence type="ECO:0000256" key="1">
    <source>
        <dbReference type="ARBA" id="ARBA00002274"/>
    </source>
</evidence>
<dbReference type="GO" id="GO:0009244">
    <property type="term" value="P:lipopolysaccharide core region biosynthetic process"/>
    <property type="evidence" value="ECO:0007669"/>
    <property type="project" value="TreeGrafter"/>
</dbReference>
<keyword evidence="9 14" id="KW-0418">Kinase</keyword>
<dbReference type="AlphaFoldDB" id="A0A9J6PGM2"/>
<evidence type="ECO:0000313" key="15">
    <source>
        <dbReference type="EMBL" id="MCP1337630.1"/>
    </source>
</evidence>
<evidence type="ECO:0000256" key="4">
    <source>
        <dbReference type="ARBA" id="ARBA00016436"/>
    </source>
</evidence>
<feature type="binding site" evidence="14">
    <location>
        <begin position="56"/>
        <end position="63"/>
    </location>
    <ligand>
        <name>ATP</name>
        <dbReference type="ChEBI" id="CHEBI:30616"/>
    </ligand>
</feature>
<keyword evidence="8 14" id="KW-0547">Nucleotide-binding</keyword>
<dbReference type="GO" id="GO:0005886">
    <property type="term" value="C:plasma membrane"/>
    <property type="evidence" value="ECO:0007669"/>
    <property type="project" value="TreeGrafter"/>
</dbReference>
<dbReference type="InterPro" id="IPR023827">
    <property type="entry name" value="Peptidase_S8_Asp-AS"/>
</dbReference>
<dbReference type="PROSITE" id="PS00136">
    <property type="entry name" value="SUBTILASE_ASP"/>
    <property type="match status" value="1"/>
</dbReference>
<evidence type="ECO:0000256" key="5">
    <source>
        <dbReference type="ARBA" id="ARBA00022516"/>
    </source>
</evidence>
<sequence>MKAPGFWYPPEEAGMPLAARLLAPVSALWSLAGRLRFRGAGGYEGRAPVVCIGNAVAGGAGKTPTAIAIGRRLMERGHAVHFLSRGHGGSETGPLQVDPIAHTAAEVGDEPLLLAAYAPTWIAKDRVAGAKAADAAGADVIVMDDGLQNHPSLRRDLAILVVDAAQGFGNGRVMPSGPLREPAAAALAKAHGIVLIGAGHVPPPLDPRDPRLMRGRLAPLAQGMSLTGVSVLAFAGIGRPEKFFATLKAMGARLVRTIPFPDHHPYSRLIVERLVREAQDLGAMPVTTEKDMVRIPAHLRGEVRIVTVELRFDSDDQVEALLDMLPARHRTGA</sequence>
<evidence type="ECO:0000256" key="3">
    <source>
        <dbReference type="ARBA" id="ARBA00012071"/>
    </source>
</evidence>
<keyword evidence="5 14" id="KW-0444">Lipid biosynthesis</keyword>
<dbReference type="GO" id="GO:0009029">
    <property type="term" value="F:lipid-A 4'-kinase activity"/>
    <property type="evidence" value="ECO:0007669"/>
    <property type="project" value="UniProtKB-UniRule"/>
</dbReference>
<dbReference type="GO" id="GO:0009245">
    <property type="term" value="P:lipid A biosynthetic process"/>
    <property type="evidence" value="ECO:0007669"/>
    <property type="project" value="UniProtKB-UniRule"/>
</dbReference>